<keyword evidence="3" id="KW-1185">Reference proteome</keyword>
<dbReference type="eggNOG" id="COG1192">
    <property type="taxonomic scope" value="Bacteria"/>
</dbReference>
<dbReference type="SUPFAM" id="SSF52540">
    <property type="entry name" value="P-loop containing nucleoside triphosphate hydrolases"/>
    <property type="match status" value="1"/>
</dbReference>
<evidence type="ECO:0000313" key="2">
    <source>
        <dbReference type="EMBL" id="AEQ53869.1"/>
    </source>
</evidence>
<reference evidence="2 3" key="1">
    <citation type="journal article" date="2012" name="J. Bacteriol.">
        <title>Complete genome sequence of Pelagibacterium halotolerans B2T.</title>
        <authorList>
            <person name="Huo Y.Y."/>
            <person name="Cheng H."/>
            <person name="Han X.F."/>
            <person name="Jiang X.W."/>
            <person name="Sun C."/>
            <person name="Zhang X.Q."/>
            <person name="Zhu X.F."/>
            <person name="Liu Y.F."/>
            <person name="Li P.F."/>
            <person name="Ni P.X."/>
            <person name="Wu M."/>
        </authorList>
    </citation>
    <scope>NUCLEOTIDE SEQUENCE [LARGE SCALE GENOMIC DNA]</scope>
    <source>
        <strain evidence="3">DSM 22347 / JCM 15775 / CGMCC 1.7692 / B2</strain>
    </source>
</reference>
<organism evidence="2 3">
    <name type="scientific">Pelagibacterium halotolerans (strain DSM 22347 / JCM 15775 / CGMCC 1.7692 / B2)</name>
    <dbReference type="NCBI Taxonomy" id="1082931"/>
    <lineage>
        <taxon>Bacteria</taxon>
        <taxon>Pseudomonadati</taxon>
        <taxon>Pseudomonadota</taxon>
        <taxon>Alphaproteobacteria</taxon>
        <taxon>Hyphomicrobiales</taxon>
        <taxon>Devosiaceae</taxon>
        <taxon>Pelagibacterium</taxon>
    </lineage>
</organism>
<dbReference type="CDD" id="cd02042">
    <property type="entry name" value="ParAB_family"/>
    <property type="match status" value="1"/>
</dbReference>
<protein>
    <submittedName>
        <fullName evidence="2">ATPase, ParA type</fullName>
    </submittedName>
</protein>
<evidence type="ECO:0000259" key="1">
    <source>
        <dbReference type="Pfam" id="PF01656"/>
    </source>
</evidence>
<gene>
    <name evidence="2" type="ordered locus">KKY_3887</name>
</gene>
<dbReference type="KEGG" id="phl:KKY_3887"/>
<feature type="domain" description="CobQ/CobB/MinD/ParA nucleotide binding" evidence="1">
    <location>
        <begin position="72"/>
        <end position="163"/>
    </location>
</feature>
<evidence type="ECO:0000313" key="3">
    <source>
        <dbReference type="Proteomes" id="UP000008850"/>
    </source>
</evidence>
<dbReference type="Pfam" id="PF01656">
    <property type="entry name" value="CbiA"/>
    <property type="match status" value="1"/>
</dbReference>
<name>G4RDV7_PELHB</name>
<dbReference type="EMBL" id="CP003075">
    <property type="protein sequence ID" value="AEQ53869.1"/>
    <property type="molecule type" value="Genomic_DNA"/>
</dbReference>
<proteinExistence type="predicted"/>
<accession>G4RDV7</accession>
<dbReference type="STRING" id="1082931.KKY_3887"/>
<dbReference type="HOGENOM" id="CLU_989899_0_0_5"/>
<dbReference type="PANTHER" id="PTHR13696">
    <property type="entry name" value="P-LOOP CONTAINING NUCLEOSIDE TRIPHOSPHATE HYDROLASE"/>
    <property type="match status" value="1"/>
</dbReference>
<dbReference type="InterPro" id="IPR002586">
    <property type="entry name" value="CobQ/CobB/MinD/ParA_Nub-bd_dom"/>
</dbReference>
<dbReference type="InterPro" id="IPR027417">
    <property type="entry name" value="P-loop_NTPase"/>
</dbReference>
<sequence>MKLSLDLFHSHSRTVLPVAAHAKVLGAKAAQTLLLAEGAVDPGVDRVWLRAGLRTLFRRDRRFGACKTLCCVGKGGAGKSTTTSQLAVIAAKKGMHVLILDCDRQRSVSGWKRIRGSDPGITVKQCAYNHLELECQTGRKAGFDLILIDHPQQPGEAWPALVRATDLFVLLARPSVFDLSTAQAWIRQLDAGRAPFLTAITAAQPRRSMIDAPTVRDAREILQTRTPHVWRGQISTRQSIVLATAQGKGVIEYEPVGAASAEYLVLWHRLWDRLVTNGAPQ</sequence>
<dbReference type="Gene3D" id="3.40.50.300">
    <property type="entry name" value="P-loop containing nucleotide triphosphate hydrolases"/>
    <property type="match status" value="1"/>
</dbReference>
<dbReference type="Proteomes" id="UP000008850">
    <property type="component" value="Chromosome"/>
</dbReference>
<dbReference type="RefSeq" id="WP_014133013.1">
    <property type="nucleotide sequence ID" value="NC_016078.1"/>
</dbReference>
<dbReference type="InterPro" id="IPR050678">
    <property type="entry name" value="DNA_Partitioning_ATPase"/>
</dbReference>
<dbReference type="AlphaFoldDB" id="G4RDV7"/>
<dbReference type="PANTHER" id="PTHR13696:SF96">
    <property type="entry name" value="COBQ_COBB_MIND_PARA NUCLEOTIDE BINDING DOMAIN-CONTAINING PROTEIN"/>
    <property type="match status" value="1"/>
</dbReference>